<dbReference type="AlphaFoldDB" id="A0A0K1EFG4"/>
<evidence type="ECO:0000313" key="3">
    <source>
        <dbReference type="Proteomes" id="UP000067626"/>
    </source>
</evidence>
<dbReference type="KEGG" id="ccro:CMC5_034750"/>
<gene>
    <name evidence="2" type="ORF">CMC5_034750</name>
</gene>
<dbReference type="EMBL" id="CP012159">
    <property type="protein sequence ID" value="AKT39328.1"/>
    <property type="molecule type" value="Genomic_DNA"/>
</dbReference>
<feature type="region of interest" description="Disordered" evidence="1">
    <location>
        <begin position="26"/>
        <end position="46"/>
    </location>
</feature>
<organism evidence="2 3">
    <name type="scientific">Chondromyces crocatus</name>
    <dbReference type="NCBI Taxonomy" id="52"/>
    <lineage>
        <taxon>Bacteria</taxon>
        <taxon>Pseudomonadati</taxon>
        <taxon>Myxococcota</taxon>
        <taxon>Polyangia</taxon>
        <taxon>Polyangiales</taxon>
        <taxon>Polyangiaceae</taxon>
        <taxon>Chondromyces</taxon>
    </lineage>
</organism>
<dbReference type="OrthoDB" id="5513373at2"/>
<evidence type="ECO:0000313" key="2">
    <source>
        <dbReference type="EMBL" id="AKT39328.1"/>
    </source>
</evidence>
<dbReference type="RefSeq" id="WP_050431440.1">
    <property type="nucleotide sequence ID" value="NZ_CP012159.1"/>
</dbReference>
<proteinExistence type="predicted"/>
<accession>A0A0K1EFG4</accession>
<dbReference type="PROSITE" id="PS51257">
    <property type="entry name" value="PROKAR_LIPOPROTEIN"/>
    <property type="match status" value="1"/>
</dbReference>
<sequence length="180" mass="18800">MRHAPWLIAGLALHLFTGCGDVVVEQPPQGGGDSPETPAQGCPEQAPGEGTPCAGTGLRCAYPDDTWCPSFLAVCSGDGTWEVEVPPDDVCSTPTLYPCHSFLTERECVAQVGHCRWRVPGCADSSPFEALPQAGCFAQLPCYGPQYCYPDQTCVTRIVAPCVGAECSACGASASVCLAL</sequence>
<keyword evidence="3" id="KW-1185">Reference proteome</keyword>
<evidence type="ECO:0000256" key="1">
    <source>
        <dbReference type="SAM" id="MobiDB-lite"/>
    </source>
</evidence>
<name>A0A0K1EFG4_CHOCO</name>
<protein>
    <submittedName>
        <fullName evidence="2">Uncharacterized protein</fullName>
    </submittedName>
</protein>
<dbReference type="STRING" id="52.CMC5_034750"/>
<reference evidence="2 3" key="1">
    <citation type="submission" date="2015-07" db="EMBL/GenBank/DDBJ databases">
        <title>Genome analysis of myxobacterium Chondromyces crocatus Cm c5 reveals a high potential for natural compound synthesis and the genetic basis for the loss of fruiting body formation.</title>
        <authorList>
            <person name="Zaburannyi N."/>
            <person name="Bunk B."/>
            <person name="Maier J."/>
            <person name="Overmann J."/>
            <person name="Mueller R."/>
        </authorList>
    </citation>
    <scope>NUCLEOTIDE SEQUENCE [LARGE SCALE GENOMIC DNA]</scope>
    <source>
        <strain evidence="2 3">Cm c5</strain>
    </source>
</reference>
<dbReference type="Proteomes" id="UP000067626">
    <property type="component" value="Chromosome"/>
</dbReference>